<dbReference type="PANTHER" id="PTHR40252">
    <property type="entry name" value="BLR0328 PROTEIN"/>
    <property type="match status" value="1"/>
</dbReference>
<feature type="domain" description="FIST C-domain" evidence="2">
    <location>
        <begin position="249"/>
        <end position="395"/>
    </location>
</feature>
<evidence type="ECO:0008006" key="5">
    <source>
        <dbReference type="Google" id="ProtNLM"/>
    </source>
</evidence>
<organism evidence="3 4">
    <name type="scientific">Roseinatronobacter bogoriensis subsp. barguzinensis</name>
    <dbReference type="NCBI Taxonomy" id="441209"/>
    <lineage>
        <taxon>Bacteria</taxon>
        <taxon>Pseudomonadati</taxon>
        <taxon>Pseudomonadota</taxon>
        <taxon>Alphaproteobacteria</taxon>
        <taxon>Rhodobacterales</taxon>
        <taxon>Paracoccaceae</taxon>
        <taxon>Roseinatronobacter</taxon>
    </lineage>
</organism>
<dbReference type="EMBL" id="CP024899">
    <property type="protein sequence ID" value="ATX65314.1"/>
    <property type="molecule type" value="Genomic_DNA"/>
</dbReference>
<dbReference type="KEGG" id="rbg:BG454_05315"/>
<dbReference type="SMART" id="SM01204">
    <property type="entry name" value="FIST_C"/>
    <property type="match status" value="1"/>
</dbReference>
<dbReference type="RefSeq" id="WP_084634767.1">
    <property type="nucleotide sequence ID" value="NZ_CP024899.1"/>
</dbReference>
<dbReference type="Pfam" id="PF08495">
    <property type="entry name" value="FIST"/>
    <property type="match status" value="1"/>
</dbReference>
<evidence type="ECO:0000259" key="2">
    <source>
        <dbReference type="SMART" id="SM01204"/>
    </source>
</evidence>
<dbReference type="OrthoDB" id="179842at2"/>
<dbReference type="AlphaFoldDB" id="A0A2K8K781"/>
<evidence type="ECO:0000259" key="1">
    <source>
        <dbReference type="SMART" id="SM00897"/>
    </source>
</evidence>
<dbReference type="SMART" id="SM00897">
    <property type="entry name" value="FIST"/>
    <property type="match status" value="1"/>
</dbReference>
<evidence type="ECO:0000313" key="4">
    <source>
        <dbReference type="Proteomes" id="UP000228948"/>
    </source>
</evidence>
<evidence type="ECO:0000313" key="3">
    <source>
        <dbReference type="EMBL" id="ATX65314.1"/>
    </source>
</evidence>
<feature type="domain" description="FIST" evidence="1">
    <location>
        <begin position="51"/>
        <end position="248"/>
    </location>
</feature>
<keyword evidence="4" id="KW-1185">Reference proteome</keyword>
<dbReference type="InterPro" id="IPR019494">
    <property type="entry name" value="FIST_C"/>
</dbReference>
<dbReference type="Proteomes" id="UP000228948">
    <property type="component" value="Chromosome"/>
</dbReference>
<accession>A0A2K8K781</accession>
<dbReference type="PANTHER" id="PTHR40252:SF2">
    <property type="entry name" value="BLR0328 PROTEIN"/>
    <property type="match status" value="1"/>
</dbReference>
<reference evidence="3 4" key="1">
    <citation type="submission" date="2017-11" db="EMBL/GenBank/DDBJ databases">
        <title>Revised Sequence and Annotation of the Rhodobaca barguzinensis strain alga05 Genome.</title>
        <authorList>
            <person name="Kopejtka K."/>
            <person name="Tomasch J.M."/>
            <person name="Bunk B."/>
            <person name="Koblizek M."/>
        </authorList>
    </citation>
    <scope>NUCLEOTIDE SEQUENCE [LARGE SCALE GENOMIC DNA]</scope>
    <source>
        <strain evidence="4">alga05</strain>
    </source>
</reference>
<dbReference type="InterPro" id="IPR013702">
    <property type="entry name" value="FIST_domain_N"/>
</dbReference>
<proteinExistence type="predicted"/>
<name>A0A2K8K781_9RHOB</name>
<dbReference type="STRING" id="441209.GCA_001870665_01112"/>
<gene>
    <name evidence="3" type="ORF">BG454_05315</name>
</gene>
<protein>
    <recommendedName>
        <fullName evidence="5">Histidine kinase</fullName>
    </recommendedName>
</protein>
<dbReference type="Pfam" id="PF10442">
    <property type="entry name" value="FIST_C"/>
    <property type="match status" value="1"/>
</dbReference>
<sequence length="430" mass="45009">MDNYLDQSLEGPFSAGHSAGFRAVSAVATQHDTKTAFEEILAQLSFNRADPPDFVTLHYGAGRPAQSVWENAKDVFGDGALHGGSSCLGVMSEKGAAIENGNSIGVFAIWDREGAYGTGACPLGQSPRKAAAIATRAALQQADRMGEAPELVWLTAAPGHEEEVLQGIKDVAGAPALIIGGSSADNDVSGKWSQFTAEGAHAEAVVVSVLFPSVPIGCSFESGYAPTEQHGTITRAEGRSLYSIDGRPAGEVYAEWTKGAVPVPAEGSASILAQSTMFPLGRRLTQVDSIDFHILAHPAVGHADGTLDLFADLQEGQKVWLMNGSQDSLVERAGRIASKSYRQIPQGVSGALMIYCGGCMLSVTERMNEVAAQVAEGLEQAPFLGVFSFGEQGETLSGGSEHGNLMISCITFGVEGDSDPTSRPTDLAYV</sequence>